<dbReference type="PANTHER" id="PTHR32114">
    <property type="entry name" value="ABC TRANSPORTER ABCH.3"/>
    <property type="match status" value="1"/>
</dbReference>
<dbReference type="eggNOG" id="COG0411">
    <property type="taxonomic scope" value="Bacteria"/>
</dbReference>
<evidence type="ECO:0000256" key="1">
    <source>
        <dbReference type="ARBA" id="ARBA00006930"/>
    </source>
</evidence>
<dbReference type="RefSeq" id="WP_038084657.1">
    <property type="nucleotide sequence ID" value="NZ_JMIR01000003.1"/>
</dbReference>
<feature type="coiled-coil region" evidence="4">
    <location>
        <begin position="208"/>
        <end position="256"/>
    </location>
</feature>
<evidence type="ECO:0000313" key="6">
    <source>
        <dbReference type="EMBL" id="KEO84703.1"/>
    </source>
</evidence>
<dbReference type="GO" id="GO:0016887">
    <property type="term" value="F:ATP hydrolysis activity"/>
    <property type="evidence" value="ECO:0007669"/>
    <property type="project" value="InterPro"/>
</dbReference>
<gene>
    <name evidence="6" type="ORF">EL26_04075</name>
</gene>
<dbReference type="Proteomes" id="UP000027931">
    <property type="component" value="Unassembled WGS sequence"/>
</dbReference>
<comment type="similarity">
    <text evidence="1">Belongs to the SMC family. SbcC subfamily.</text>
</comment>
<dbReference type="Pfam" id="PF13476">
    <property type="entry name" value="AAA_23"/>
    <property type="match status" value="1"/>
</dbReference>
<keyword evidence="4" id="KW-0175">Coiled coil</keyword>
<dbReference type="Gene3D" id="3.40.50.300">
    <property type="entry name" value="P-loop containing nucleotide triphosphate hydrolases"/>
    <property type="match status" value="2"/>
</dbReference>
<evidence type="ECO:0000256" key="2">
    <source>
        <dbReference type="ARBA" id="ARBA00011322"/>
    </source>
</evidence>
<name>A0A074LXA4_9BACL</name>
<dbReference type="SUPFAM" id="SSF52540">
    <property type="entry name" value="P-loop containing nucleoside triphosphate hydrolases"/>
    <property type="match status" value="1"/>
</dbReference>
<evidence type="ECO:0000313" key="7">
    <source>
        <dbReference type="Proteomes" id="UP000027931"/>
    </source>
</evidence>
<dbReference type="NCBIfam" id="TIGR03185">
    <property type="entry name" value="DNA_S_dndD"/>
    <property type="match status" value="1"/>
</dbReference>
<comment type="subunit">
    <text evidence="2">Heterodimer of SbcC and SbcD.</text>
</comment>
<dbReference type="eggNOG" id="COG0419">
    <property type="taxonomic scope" value="Bacteria"/>
</dbReference>
<dbReference type="InterPro" id="IPR027417">
    <property type="entry name" value="P-loop_NTPase"/>
</dbReference>
<protein>
    <recommendedName>
        <fullName evidence="3">Nuclease SbcCD subunit C</fullName>
    </recommendedName>
</protein>
<dbReference type="OrthoDB" id="1698838at2"/>
<dbReference type="GO" id="GO:0006302">
    <property type="term" value="P:double-strand break repair"/>
    <property type="evidence" value="ECO:0007669"/>
    <property type="project" value="InterPro"/>
</dbReference>
<dbReference type="AlphaFoldDB" id="A0A074LXA4"/>
<dbReference type="InterPro" id="IPR038729">
    <property type="entry name" value="Rad50/SbcC_AAA"/>
</dbReference>
<evidence type="ECO:0000256" key="4">
    <source>
        <dbReference type="SAM" id="Coils"/>
    </source>
</evidence>
<keyword evidence="7" id="KW-1185">Reference proteome</keyword>
<feature type="coiled-coil region" evidence="4">
    <location>
        <begin position="433"/>
        <end position="488"/>
    </location>
</feature>
<dbReference type="PANTHER" id="PTHR32114:SF2">
    <property type="entry name" value="ABC TRANSPORTER ABCH.3"/>
    <property type="match status" value="1"/>
</dbReference>
<comment type="caution">
    <text evidence="6">The sequence shown here is derived from an EMBL/GenBank/DDBJ whole genome shotgun (WGS) entry which is preliminary data.</text>
</comment>
<dbReference type="InterPro" id="IPR017599">
    <property type="entry name" value="DNA_S_DndD"/>
</dbReference>
<evidence type="ECO:0000256" key="3">
    <source>
        <dbReference type="ARBA" id="ARBA00013368"/>
    </source>
</evidence>
<dbReference type="EMBL" id="JMIR01000003">
    <property type="protein sequence ID" value="KEO84703.1"/>
    <property type="molecule type" value="Genomic_DNA"/>
</dbReference>
<feature type="domain" description="Rad50/SbcC-type AAA" evidence="5">
    <location>
        <begin position="5"/>
        <end position="251"/>
    </location>
</feature>
<organism evidence="6 7">
    <name type="scientific">Tumebacillus flagellatus</name>
    <dbReference type="NCBI Taxonomy" id="1157490"/>
    <lineage>
        <taxon>Bacteria</taxon>
        <taxon>Bacillati</taxon>
        <taxon>Bacillota</taxon>
        <taxon>Bacilli</taxon>
        <taxon>Bacillales</taxon>
        <taxon>Alicyclobacillaceae</taxon>
        <taxon>Tumebacillus</taxon>
    </lineage>
</organism>
<accession>A0A074LXA4</accession>
<dbReference type="STRING" id="1157490.EL26_04075"/>
<proteinExistence type="inferred from homology"/>
<reference evidence="6 7" key="1">
    <citation type="journal article" date="2013" name="Int. J. Syst. Evol. Microbiol.">
        <title>Tumebacillus flagellatus sp. nov., an alpha-amylase/pullulanase-producing bacterium isolated from cassava wastewater.</title>
        <authorList>
            <person name="Wang Q."/>
            <person name="Xie N."/>
            <person name="Qin Y."/>
            <person name="Shen N."/>
            <person name="Zhu J."/>
            <person name="Mi H."/>
            <person name="Huang R."/>
        </authorList>
    </citation>
    <scope>NUCLEOTIDE SEQUENCE [LARGE SCALE GENOMIC DNA]</scope>
    <source>
        <strain evidence="6 7">GST4</strain>
    </source>
</reference>
<evidence type="ECO:0000259" key="5">
    <source>
        <dbReference type="Pfam" id="PF13476"/>
    </source>
</evidence>
<sequence>MKLHKLKLANIGAFYGEYEFDLFSNETSKNVILFGGQNGSGKTTILEAIRLALFGPLAFGYKTDTSTYYEKINTKLNTIAQKQERATFRIELFLEVVENLKTKNYTIIREWKRIVSHIREEVLIKLDGMPLDERESEIFQTKLREENPPQLFELCLFDGERIAQIISDEILSSYLKDAAKVMFNLDLFENLETDLSNLIRQDSIYGSLSNEEKLLFETKQNLEELTLREEALIFEQEQITQRLEETESILSESKKQFEVHGGLIKERRDELLSKMSALDKKRTKMMEKTKEAVTTLLPFVLVKDLVEDVSQQMKNEAVHEIRNNVSEMLTSSHISQLVDKLTEKKMITTEVPKDKISEQLFQGFLDLLSPNDTEEQPLHRASSQQRAELDLLLQQVVEFNADDLLKSYKTNVKWIKEIQDIRKQIDENDADDLINLSETISKLQIEITKLQAQQDHYSDELLQLATVISDQQHNYEQLKAKVVRAKKAENVFIITNRVLDVSRSFRFMQIRKKLQEVEWQATKMLQSLFRKELFISKVSIDPDTFQLRLYNTEHEEINKDILSAGEKQILLLSIVWAMVKCSKKRVPFVFDTLLGRLDQTHRKSLIQNLVPNCGEQVIILATDSEINEEDYKVFQPQIARTYTIDFNTSTSTVDVSTNYFMYSNQEVTKRELSPQDL</sequence>